<dbReference type="CDD" id="cd09272">
    <property type="entry name" value="RNase_HI_RT_Ty1"/>
    <property type="match status" value="1"/>
</dbReference>
<dbReference type="SUPFAM" id="SSF56672">
    <property type="entry name" value="DNA/RNA polymerases"/>
    <property type="match status" value="1"/>
</dbReference>
<comment type="caution">
    <text evidence="3">The sequence shown here is derived from an EMBL/GenBank/DDBJ whole genome shotgun (WGS) entry which is preliminary data.</text>
</comment>
<organism evidence="3 4">
    <name type="scientific">Tanacetum coccineum</name>
    <dbReference type="NCBI Taxonomy" id="301880"/>
    <lineage>
        <taxon>Eukaryota</taxon>
        <taxon>Viridiplantae</taxon>
        <taxon>Streptophyta</taxon>
        <taxon>Embryophyta</taxon>
        <taxon>Tracheophyta</taxon>
        <taxon>Spermatophyta</taxon>
        <taxon>Magnoliopsida</taxon>
        <taxon>eudicotyledons</taxon>
        <taxon>Gunneridae</taxon>
        <taxon>Pentapetalae</taxon>
        <taxon>asterids</taxon>
        <taxon>campanulids</taxon>
        <taxon>Asterales</taxon>
        <taxon>Asteraceae</taxon>
        <taxon>Asteroideae</taxon>
        <taxon>Anthemideae</taxon>
        <taxon>Anthemidinae</taxon>
        <taxon>Tanacetum</taxon>
    </lineage>
</organism>
<evidence type="ECO:0000313" key="4">
    <source>
        <dbReference type="Proteomes" id="UP001151760"/>
    </source>
</evidence>
<feature type="domain" description="Retrotransposon gag" evidence="1">
    <location>
        <begin position="2"/>
        <end position="71"/>
    </location>
</feature>
<evidence type="ECO:0000259" key="1">
    <source>
        <dbReference type="Pfam" id="PF03732"/>
    </source>
</evidence>
<dbReference type="Pfam" id="PF03732">
    <property type="entry name" value="Retrotrans_gag"/>
    <property type="match status" value="1"/>
</dbReference>
<reference evidence="3" key="2">
    <citation type="submission" date="2022-01" db="EMBL/GenBank/DDBJ databases">
        <authorList>
            <person name="Yamashiro T."/>
            <person name="Shiraishi A."/>
            <person name="Satake H."/>
            <person name="Nakayama K."/>
        </authorList>
    </citation>
    <scope>NUCLEOTIDE SEQUENCE</scope>
</reference>
<gene>
    <name evidence="3" type="ORF">Tco_0629163</name>
</gene>
<proteinExistence type="predicted"/>
<evidence type="ECO:0000313" key="3">
    <source>
        <dbReference type="EMBL" id="GJS55801.1"/>
    </source>
</evidence>
<dbReference type="Pfam" id="PF07727">
    <property type="entry name" value="RVT_2"/>
    <property type="match status" value="1"/>
</dbReference>
<protein>
    <submittedName>
        <fullName evidence="3">Ribonuclease H-like domain-containing protein</fullName>
    </submittedName>
</protein>
<evidence type="ECO:0000259" key="2">
    <source>
        <dbReference type="Pfam" id="PF07727"/>
    </source>
</evidence>
<dbReference type="InterPro" id="IPR013103">
    <property type="entry name" value="RVT_2"/>
</dbReference>
<sequence length="369" mass="42288">MITWTKLKRHLTNKYCPRTEVKKMEDEFYNLVVKEDDLKTYIRRFQELAVLCPNMVPNFEKHMEAFIEGLPQSIKGNVTASKPQTLEEAVNIAQRLMDHILKHNYKCKKMKLSQDMQLIQKLRDDQKRMKKVFEVIPVVKPTTIRTVLSLALSRHWSVHQLDVKNAFFHEILIWPQAIPSGLVQRFAAYVAWVGFHHIRCDSSLFIYRQRTDTAYLLLYVDDIVLIASSQVFLQRVIASLLAKFSMTDLGPLNYVLGISMTGTSSGMFLSQKKLAADGDPVSDPTLCRSLAGPHLVIMYLWATIFSSGLLSVNSRSSAEAEYRGVANAVAETYWLRNLLHELHTSLFSATIFYRDNVSVVYRSSNPVQH</sequence>
<accession>A0ABQ4WT32</accession>
<reference evidence="3" key="1">
    <citation type="journal article" date="2022" name="Int. J. Mol. Sci.">
        <title>Draft Genome of Tanacetum Coccineum: Genomic Comparison of Closely Related Tanacetum-Family Plants.</title>
        <authorList>
            <person name="Yamashiro T."/>
            <person name="Shiraishi A."/>
            <person name="Nakayama K."/>
            <person name="Satake H."/>
        </authorList>
    </citation>
    <scope>NUCLEOTIDE SEQUENCE</scope>
</reference>
<feature type="domain" description="Reverse transcriptase Ty1/copia-type" evidence="2">
    <location>
        <begin position="190"/>
        <end position="274"/>
    </location>
</feature>
<dbReference type="InterPro" id="IPR043502">
    <property type="entry name" value="DNA/RNA_pol_sf"/>
</dbReference>
<dbReference type="InterPro" id="IPR005162">
    <property type="entry name" value="Retrotrans_gag_dom"/>
</dbReference>
<name>A0ABQ4WT32_9ASTR</name>
<dbReference type="Proteomes" id="UP001151760">
    <property type="component" value="Unassembled WGS sequence"/>
</dbReference>
<dbReference type="EMBL" id="BQNB010008893">
    <property type="protein sequence ID" value="GJS55801.1"/>
    <property type="molecule type" value="Genomic_DNA"/>
</dbReference>
<keyword evidence="4" id="KW-1185">Reference proteome</keyword>